<dbReference type="GO" id="GO:0005634">
    <property type="term" value="C:nucleus"/>
    <property type="evidence" value="ECO:0007669"/>
    <property type="project" value="UniProtKB-SubCell"/>
</dbReference>
<dbReference type="GO" id="GO:0005667">
    <property type="term" value="C:transcription regulator complex"/>
    <property type="evidence" value="ECO:0007669"/>
    <property type="project" value="TreeGrafter"/>
</dbReference>
<dbReference type="GO" id="GO:0006357">
    <property type="term" value="P:regulation of transcription by RNA polymerase II"/>
    <property type="evidence" value="ECO:0007669"/>
    <property type="project" value="TreeGrafter"/>
</dbReference>
<comment type="caution">
    <text evidence="4">The sequence shown here is derived from an EMBL/GenBank/DDBJ whole genome shotgun (WGS) entry which is preliminary data.</text>
</comment>
<dbReference type="InterPro" id="IPR039353">
    <property type="entry name" value="TF_Adf1"/>
</dbReference>
<dbReference type="Pfam" id="PF02944">
    <property type="entry name" value="BESS"/>
    <property type="match status" value="1"/>
</dbReference>
<dbReference type="InterPro" id="IPR004210">
    <property type="entry name" value="BESS_motif"/>
</dbReference>
<comment type="subcellular location">
    <subcellularLocation>
        <location evidence="1">Nucleus</location>
    </subcellularLocation>
</comment>
<sequence length="194" mass="23135">MNTREYREKLIDEVKKYPVLYDTRHENHRDIDVRDRCWLEISERLGANCEILKREWKILRDSLRQSLKKCNKGATTKAGVPCKKWRFQNRMAFVLPYMTKRRNPRQLRDDIKVDETEVQSEQEQDSEALAEWDPGNSDNDALDLFFASVCQSTKRLPKKYQSQIKREVLDTLLRIEEQHETDARETKIAVAKMF</sequence>
<evidence type="ECO:0000256" key="1">
    <source>
        <dbReference type="PROSITE-ProRule" id="PRU00371"/>
    </source>
</evidence>
<dbReference type="InterPro" id="IPR006578">
    <property type="entry name" value="MADF-dom"/>
</dbReference>
<dbReference type="EMBL" id="CAKXAJ010025488">
    <property type="protein sequence ID" value="CAH2240260.1"/>
    <property type="molecule type" value="Genomic_DNA"/>
</dbReference>
<gene>
    <name evidence="4" type="primary">jg2272</name>
    <name evidence="4" type="ORF">PAEG_LOCUS16859</name>
</gene>
<dbReference type="PANTHER" id="PTHR12243">
    <property type="entry name" value="MADF DOMAIN TRANSCRIPTION FACTOR"/>
    <property type="match status" value="1"/>
</dbReference>
<dbReference type="Proteomes" id="UP000838756">
    <property type="component" value="Unassembled WGS sequence"/>
</dbReference>
<dbReference type="PROSITE" id="PS51029">
    <property type="entry name" value="MADF"/>
    <property type="match status" value="1"/>
</dbReference>
<dbReference type="PROSITE" id="PS51031">
    <property type="entry name" value="BESS"/>
    <property type="match status" value="1"/>
</dbReference>
<organism evidence="4 5">
    <name type="scientific">Pararge aegeria aegeria</name>
    <dbReference type="NCBI Taxonomy" id="348720"/>
    <lineage>
        <taxon>Eukaryota</taxon>
        <taxon>Metazoa</taxon>
        <taxon>Ecdysozoa</taxon>
        <taxon>Arthropoda</taxon>
        <taxon>Hexapoda</taxon>
        <taxon>Insecta</taxon>
        <taxon>Pterygota</taxon>
        <taxon>Neoptera</taxon>
        <taxon>Endopterygota</taxon>
        <taxon>Lepidoptera</taxon>
        <taxon>Glossata</taxon>
        <taxon>Ditrysia</taxon>
        <taxon>Papilionoidea</taxon>
        <taxon>Nymphalidae</taxon>
        <taxon>Satyrinae</taxon>
        <taxon>Satyrini</taxon>
        <taxon>Parargina</taxon>
        <taxon>Pararge</taxon>
    </lineage>
</organism>
<proteinExistence type="predicted"/>
<dbReference type="SMART" id="SM00595">
    <property type="entry name" value="MADF"/>
    <property type="match status" value="1"/>
</dbReference>
<protein>
    <submittedName>
        <fullName evidence="4">Jg2272 protein</fullName>
    </submittedName>
</protein>
<accession>A0A8S4RPK2</accession>
<dbReference type="GO" id="GO:0003677">
    <property type="term" value="F:DNA binding"/>
    <property type="evidence" value="ECO:0007669"/>
    <property type="project" value="InterPro"/>
</dbReference>
<evidence type="ECO:0000259" key="3">
    <source>
        <dbReference type="PROSITE" id="PS51031"/>
    </source>
</evidence>
<name>A0A8S4RPK2_9NEOP</name>
<evidence type="ECO:0000313" key="4">
    <source>
        <dbReference type="EMBL" id="CAH2240260.1"/>
    </source>
</evidence>
<feature type="domain" description="BESS" evidence="3">
    <location>
        <begin position="139"/>
        <end position="178"/>
    </location>
</feature>
<dbReference type="OrthoDB" id="5779735at2759"/>
<evidence type="ECO:0000313" key="5">
    <source>
        <dbReference type="Proteomes" id="UP000838756"/>
    </source>
</evidence>
<evidence type="ECO:0000259" key="2">
    <source>
        <dbReference type="PROSITE" id="PS51029"/>
    </source>
</evidence>
<keyword evidence="1" id="KW-0539">Nucleus</keyword>
<dbReference type="AlphaFoldDB" id="A0A8S4RPK2"/>
<reference evidence="4" key="1">
    <citation type="submission" date="2022-03" db="EMBL/GenBank/DDBJ databases">
        <authorList>
            <person name="Lindestad O."/>
        </authorList>
    </citation>
    <scope>NUCLEOTIDE SEQUENCE</scope>
</reference>
<keyword evidence="5" id="KW-1185">Reference proteome</keyword>
<feature type="domain" description="MADF" evidence="2">
    <location>
        <begin position="9"/>
        <end position="99"/>
    </location>
</feature>
<dbReference type="PANTHER" id="PTHR12243:SF67">
    <property type="entry name" value="COREPRESSOR OF PANGOLIN, ISOFORM A-RELATED"/>
    <property type="match status" value="1"/>
</dbReference>
<dbReference type="Pfam" id="PF10545">
    <property type="entry name" value="MADF_DNA_bdg"/>
    <property type="match status" value="1"/>
</dbReference>